<comment type="caution">
    <text evidence="7">The sequence shown here is derived from an EMBL/GenBank/DDBJ whole genome shotgun (WGS) entry which is preliminary data.</text>
</comment>
<gene>
    <name evidence="7" type="ORF">ENP47_11375</name>
</gene>
<reference evidence="7" key="1">
    <citation type="journal article" date="2020" name="mSystems">
        <title>Genome- and Community-Level Interaction Insights into Carbon Utilization and Element Cycling Functions of Hydrothermarchaeota in Hydrothermal Sediment.</title>
        <authorList>
            <person name="Zhou Z."/>
            <person name="Liu Y."/>
            <person name="Xu W."/>
            <person name="Pan J."/>
            <person name="Luo Z.H."/>
            <person name="Li M."/>
        </authorList>
    </citation>
    <scope>NUCLEOTIDE SEQUENCE [LARGE SCALE GENOMIC DNA]</scope>
    <source>
        <strain evidence="7">SpSt-222</strain>
    </source>
</reference>
<comment type="subcellular location">
    <subcellularLocation>
        <location evidence="1">Membrane</location>
        <topology evidence="1">Single-pass membrane protein</topology>
    </subcellularLocation>
</comment>
<dbReference type="CDD" id="cd03399">
    <property type="entry name" value="SPFH_flotillin"/>
    <property type="match status" value="1"/>
</dbReference>
<feature type="domain" description="Band 7" evidence="6">
    <location>
        <begin position="29"/>
        <end position="208"/>
    </location>
</feature>
<accession>A0A7C1JM21</accession>
<dbReference type="InterPro" id="IPR027705">
    <property type="entry name" value="Flotillin_fam"/>
</dbReference>
<dbReference type="Pfam" id="PF01145">
    <property type="entry name" value="Band_7"/>
    <property type="match status" value="1"/>
</dbReference>
<dbReference type="GO" id="GO:0005886">
    <property type="term" value="C:plasma membrane"/>
    <property type="evidence" value="ECO:0007669"/>
    <property type="project" value="TreeGrafter"/>
</dbReference>
<dbReference type="AlphaFoldDB" id="A0A7C1JM21"/>
<feature type="coiled-coil region" evidence="4">
    <location>
        <begin position="244"/>
        <end position="327"/>
    </location>
</feature>
<keyword evidence="3" id="KW-0472">Membrane</keyword>
<dbReference type="PANTHER" id="PTHR13806">
    <property type="entry name" value="FLOTILLIN-RELATED"/>
    <property type="match status" value="1"/>
</dbReference>
<evidence type="ECO:0000259" key="6">
    <source>
        <dbReference type="SMART" id="SM00244"/>
    </source>
</evidence>
<keyword evidence="4" id="KW-0175">Coiled coil</keyword>
<dbReference type="InterPro" id="IPR036013">
    <property type="entry name" value="Band_7/SPFH_dom_sf"/>
</dbReference>
<dbReference type="SMART" id="SM00244">
    <property type="entry name" value="PHB"/>
    <property type="match status" value="1"/>
</dbReference>
<name>A0A7C1JM21_THERO</name>
<dbReference type="EMBL" id="DSJL01000011">
    <property type="protein sequence ID" value="HEF66177.1"/>
    <property type="molecule type" value="Genomic_DNA"/>
</dbReference>
<dbReference type="Gene3D" id="3.30.479.30">
    <property type="entry name" value="Band 7 domain"/>
    <property type="match status" value="1"/>
</dbReference>
<evidence type="ECO:0000256" key="1">
    <source>
        <dbReference type="ARBA" id="ARBA00004167"/>
    </source>
</evidence>
<comment type="similarity">
    <text evidence="2">Belongs to the band 7/mec-2 family. Flotillin subfamily.</text>
</comment>
<evidence type="ECO:0000256" key="2">
    <source>
        <dbReference type="ARBA" id="ARBA00007161"/>
    </source>
</evidence>
<evidence type="ECO:0000256" key="4">
    <source>
        <dbReference type="SAM" id="Coils"/>
    </source>
</evidence>
<proteinExistence type="inferred from homology"/>
<evidence type="ECO:0000256" key="5">
    <source>
        <dbReference type="SAM" id="MobiDB-lite"/>
    </source>
</evidence>
<dbReference type="GO" id="GO:0072659">
    <property type="term" value="P:protein localization to plasma membrane"/>
    <property type="evidence" value="ECO:0007669"/>
    <property type="project" value="TreeGrafter"/>
</dbReference>
<feature type="compositionally biased region" description="Pro residues" evidence="5">
    <location>
        <begin position="525"/>
        <end position="538"/>
    </location>
</feature>
<dbReference type="Pfam" id="PF15975">
    <property type="entry name" value="Flot"/>
    <property type="match status" value="1"/>
</dbReference>
<evidence type="ECO:0000256" key="3">
    <source>
        <dbReference type="ARBA" id="ARBA00023136"/>
    </source>
</evidence>
<dbReference type="InterPro" id="IPR001107">
    <property type="entry name" value="Band_7"/>
</dbReference>
<feature type="region of interest" description="Disordered" evidence="5">
    <location>
        <begin position="512"/>
        <end position="538"/>
    </location>
</feature>
<sequence length="538" mass="57674">MTILEVLFALAAVLFILLALAALLAIVSRNIVKVPPNMVAVFSGRKRSIIDPETGQRRTVGYRLVKGGSSVRIPIIERVDFLSLNVMTIPLKITSAYTKEGVPVSVDAVANVKVGSDDIMLMNAIERFLGMSQDQIRSVIFQTLEGHLRSILGTLTVEQINADRQAFAQRLAAESAADLSRMGIEIDVLTIQQISDPQGYLDALGQRRTAEVKRDAEVGKAEAERDARVRRAQAMQQAAIAEAMADAETAAAQKEAEVRKARYAAEIEAERARATQAGPLAEAEARRQVVVAEQQVELARTEAAIAVQEMEARRREKELEATVLKGAQAEREATVIRAEGEKQAAILRAEGDRQATIVRAEAASRERELLGAGEAARIRQVGQAEADAKKALAEALQAELVAQAEGQRAAMLAEADGKRALAEALNAYGPVAMQLLMYQAFVEQLPKVVEAAARPLTQVERVVVFDSGTGPDGASGLGRYATQLPIIVQQLVESFSAMTGIDLTTAVRERLGHATPDGAATVSPPADPPDPPPEPPAA</sequence>
<dbReference type="GO" id="GO:0002020">
    <property type="term" value="F:protease binding"/>
    <property type="evidence" value="ECO:0007669"/>
    <property type="project" value="TreeGrafter"/>
</dbReference>
<dbReference type="InterPro" id="IPR031905">
    <property type="entry name" value="Flotillin_C"/>
</dbReference>
<organism evidence="7">
    <name type="scientific">Thermomicrobium roseum</name>
    <dbReference type="NCBI Taxonomy" id="500"/>
    <lineage>
        <taxon>Bacteria</taxon>
        <taxon>Pseudomonadati</taxon>
        <taxon>Thermomicrobiota</taxon>
        <taxon>Thermomicrobia</taxon>
        <taxon>Thermomicrobiales</taxon>
        <taxon>Thermomicrobiaceae</taxon>
        <taxon>Thermomicrobium</taxon>
    </lineage>
</organism>
<evidence type="ECO:0000313" key="7">
    <source>
        <dbReference type="EMBL" id="HEF66177.1"/>
    </source>
</evidence>
<dbReference type="PANTHER" id="PTHR13806:SF46">
    <property type="entry name" value="FLOTILLIN-1-RELATED"/>
    <property type="match status" value="1"/>
</dbReference>
<dbReference type="SUPFAM" id="SSF117892">
    <property type="entry name" value="Band 7/SPFH domain"/>
    <property type="match status" value="1"/>
</dbReference>
<protein>
    <submittedName>
        <fullName evidence="7">Flotillin family protein</fullName>
    </submittedName>
</protein>